<dbReference type="Proteomes" id="UP000253209">
    <property type="component" value="Unassembled WGS sequence"/>
</dbReference>
<keyword evidence="1" id="KW-0732">Signal</keyword>
<reference evidence="3 4" key="1">
    <citation type="submission" date="2018-05" db="EMBL/GenBank/DDBJ databases">
        <title>Mucilaginibacter hurinus sp. nov., isolated from briquette warehouse soil.</title>
        <authorList>
            <person name="Choi L."/>
        </authorList>
    </citation>
    <scope>NUCLEOTIDE SEQUENCE [LARGE SCALE GENOMIC DNA]</scope>
    <source>
        <strain evidence="3 4">ZR32</strain>
    </source>
</reference>
<dbReference type="Pfam" id="PF12969">
    <property type="entry name" value="DUF3857"/>
    <property type="match status" value="1"/>
</dbReference>
<protein>
    <recommendedName>
        <fullName evidence="2">DUF3857 domain-containing protein</fullName>
    </recommendedName>
</protein>
<dbReference type="InterPro" id="IPR024618">
    <property type="entry name" value="DUF3857"/>
</dbReference>
<gene>
    <name evidence="3" type="ORF">DJ568_03500</name>
</gene>
<dbReference type="AlphaFoldDB" id="A0A367GSZ7"/>
<feature type="signal peptide" evidence="1">
    <location>
        <begin position="1"/>
        <end position="19"/>
    </location>
</feature>
<feature type="domain" description="DUF3857" evidence="2">
    <location>
        <begin position="84"/>
        <end position="227"/>
    </location>
</feature>
<evidence type="ECO:0000256" key="1">
    <source>
        <dbReference type="SAM" id="SignalP"/>
    </source>
</evidence>
<accession>A0A367GSZ7</accession>
<sequence>MKKMVAFFIGLLCQQVAFAQPQPQDITFQTNTSFNGNAFSSDFPFGILVKQEVERQQSDTSVHALMLEEYGKAFFVSNTPNPPVQFEYHAKIKLFDKAGLKKGFIEIPLYNRDRASFEKIREVKAKTFYSAADGSIKSVSMDENDVQTIRLNDHHSVVKFTLPDLQPGCVIEYKYILESPYIVNFKTWEFQSDIPKLSSTYNVIIPQFFGYEVTMKGDLKLTGTKTQVDKKCYFFNGLATDCINTVYAMKDIPAFVKKTGMTSARDFRSAIFFQLTDMIAVPNLLIVTMAYQLV</sequence>
<dbReference type="Gene3D" id="2.60.40.3140">
    <property type="match status" value="1"/>
</dbReference>
<proteinExistence type="predicted"/>
<organism evidence="3 4">
    <name type="scientific">Mucilaginibacter hurinus</name>
    <dbReference type="NCBI Taxonomy" id="2201324"/>
    <lineage>
        <taxon>Bacteria</taxon>
        <taxon>Pseudomonadati</taxon>
        <taxon>Bacteroidota</taxon>
        <taxon>Sphingobacteriia</taxon>
        <taxon>Sphingobacteriales</taxon>
        <taxon>Sphingobacteriaceae</taxon>
        <taxon>Mucilaginibacter</taxon>
    </lineage>
</organism>
<evidence type="ECO:0000313" key="3">
    <source>
        <dbReference type="EMBL" id="RCH55833.1"/>
    </source>
</evidence>
<name>A0A367GSZ7_9SPHI</name>
<keyword evidence="4" id="KW-1185">Reference proteome</keyword>
<evidence type="ECO:0000313" key="4">
    <source>
        <dbReference type="Proteomes" id="UP000253209"/>
    </source>
</evidence>
<dbReference type="RefSeq" id="WP_114003868.1">
    <property type="nucleotide sequence ID" value="NZ_QGDC01000002.1"/>
</dbReference>
<feature type="chain" id="PRO_5016579556" description="DUF3857 domain-containing protein" evidence="1">
    <location>
        <begin position="20"/>
        <end position="294"/>
    </location>
</feature>
<evidence type="ECO:0000259" key="2">
    <source>
        <dbReference type="Pfam" id="PF12969"/>
    </source>
</evidence>
<comment type="caution">
    <text evidence="3">The sequence shown here is derived from an EMBL/GenBank/DDBJ whole genome shotgun (WGS) entry which is preliminary data.</text>
</comment>
<dbReference type="EMBL" id="QGDC01000002">
    <property type="protein sequence ID" value="RCH55833.1"/>
    <property type="molecule type" value="Genomic_DNA"/>
</dbReference>
<dbReference type="OrthoDB" id="98874at2"/>